<dbReference type="InterPro" id="IPR029063">
    <property type="entry name" value="SAM-dependent_MTases_sf"/>
</dbReference>
<dbReference type="Gene3D" id="3.40.50.150">
    <property type="entry name" value="Vaccinia Virus protein VP39"/>
    <property type="match status" value="1"/>
</dbReference>
<dbReference type="PANTHER" id="PTHR43861">
    <property type="entry name" value="TRANS-ACONITATE 2-METHYLTRANSFERASE-RELATED"/>
    <property type="match status" value="1"/>
</dbReference>
<keyword evidence="1 4" id="KW-0489">Methyltransferase</keyword>
<dbReference type="EMBL" id="JBHSIT010000011">
    <property type="protein sequence ID" value="MFC4912080.1"/>
    <property type="molecule type" value="Genomic_DNA"/>
</dbReference>
<dbReference type="RefSeq" id="WP_378261655.1">
    <property type="nucleotide sequence ID" value="NZ_JBHSIT010000011.1"/>
</dbReference>
<comment type="caution">
    <text evidence="4">The sequence shown here is derived from an EMBL/GenBank/DDBJ whole genome shotgun (WGS) entry which is preliminary data.</text>
</comment>
<dbReference type="InterPro" id="IPR041698">
    <property type="entry name" value="Methyltransf_25"/>
</dbReference>
<dbReference type="CDD" id="cd02440">
    <property type="entry name" value="AdoMet_MTases"/>
    <property type="match status" value="1"/>
</dbReference>
<accession>A0ABV9U6D3</accession>
<dbReference type="GO" id="GO:0032259">
    <property type="term" value="P:methylation"/>
    <property type="evidence" value="ECO:0007669"/>
    <property type="project" value="UniProtKB-KW"/>
</dbReference>
<name>A0ABV9U6D3_9ACTN</name>
<organism evidence="4 5">
    <name type="scientific">Actinomadura gamaensis</name>
    <dbReference type="NCBI Taxonomy" id="1763541"/>
    <lineage>
        <taxon>Bacteria</taxon>
        <taxon>Bacillati</taxon>
        <taxon>Actinomycetota</taxon>
        <taxon>Actinomycetes</taxon>
        <taxon>Streptosporangiales</taxon>
        <taxon>Thermomonosporaceae</taxon>
        <taxon>Actinomadura</taxon>
    </lineage>
</organism>
<keyword evidence="2" id="KW-0808">Transferase</keyword>
<evidence type="ECO:0000256" key="1">
    <source>
        <dbReference type="ARBA" id="ARBA00022603"/>
    </source>
</evidence>
<protein>
    <submittedName>
        <fullName evidence="4">Class I SAM-dependent DNA methyltransferase</fullName>
    </submittedName>
</protein>
<evidence type="ECO:0000256" key="2">
    <source>
        <dbReference type="ARBA" id="ARBA00022679"/>
    </source>
</evidence>
<keyword evidence="5" id="KW-1185">Reference proteome</keyword>
<evidence type="ECO:0000259" key="3">
    <source>
        <dbReference type="Pfam" id="PF13649"/>
    </source>
</evidence>
<evidence type="ECO:0000313" key="4">
    <source>
        <dbReference type="EMBL" id="MFC4912080.1"/>
    </source>
</evidence>
<reference evidence="5" key="1">
    <citation type="journal article" date="2019" name="Int. J. Syst. Evol. Microbiol.">
        <title>The Global Catalogue of Microorganisms (GCM) 10K type strain sequencing project: providing services to taxonomists for standard genome sequencing and annotation.</title>
        <authorList>
            <consortium name="The Broad Institute Genomics Platform"/>
            <consortium name="The Broad Institute Genome Sequencing Center for Infectious Disease"/>
            <person name="Wu L."/>
            <person name="Ma J."/>
        </authorList>
    </citation>
    <scope>NUCLEOTIDE SEQUENCE [LARGE SCALE GENOMIC DNA]</scope>
    <source>
        <strain evidence="5">KLKA75</strain>
    </source>
</reference>
<dbReference type="SUPFAM" id="SSF53335">
    <property type="entry name" value="S-adenosyl-L-methionine-dependent methyltransferases"/>
    <property type="match status" value="1"/>
</dbReference>
<evidence type="ECO:0000313" key="5">
    <source>
        <dbReference type="Proteomes" id="UP001595872"/>
    </source>
</evidence>
<dbReference type="Proteomes" id="UP001595872">
    <property type="component" value="Unassembled WGS sequence"/>
</dbReference>
<gene>
    <name evidence="4" type="ORF">ACFPCY_32595</name>
</gene>
<dbReference type="PANTHER" id="PTHR43861:SF1">
    <property type="entry name" value="TRANS-ACONITATE 2-METHYLTRANSFERASE"/>
    <property type="match status" value="1"/>
</dbReference>
<dbReference type="GO" id="GO:0008168">
    <property type="term" value="F:methyltransferase activity"/>
    <property type="evidence" value="ECO:0007669"/>
    <property type="project" value="UniProtKB-KW"/>
</dbReference>
<proteinExistence type="predicted"/>
<feature type="domain" description="Methyltransferase" evidence="3">
    <location>
        <begin position="45"/>
        <end position="135"/>
    </location>
</feature>
<sequence length="206" mass="22803">MDARDSYDEVAEAYAERFMAELDGKPLDRAVLTHLIERVDGLGPIADLGCGPGHVTRFLSDHGAPSLGLDLSPRMIEIASAAHPGLGFHVGDMRDLHVPDRIWGGIAACYSIIHLTPAELPTAFAEFRRVLRPGGSALLSFHLGDEVRHLDEWFDRPVDLDFQFYRRAEIETALQDAGLTPDAYIERTPYAHEVETTRATILATRT</sequence>
<dbReference type="Pfam" id="PF13649">
    <property type="entry name" value="Methyltransf_25"/>
    <property type="match status" value="1"/>
</dbReference>